<proteinExistence type="predicted"/>
<evidence type="ECO:0000313" key="4">
    <source>
        <dbReference type="Proteomes" id="UP001179361"/>
    </source>
</evidence>
<sequence>MEKKSAVKLSLIVLAICGAVAAVSAVRPDPEPVLDRAMRAKTIDALAAKLNAHYVFPNKATQMAAVLQRRQQEGRYDGIDNGYRLAKQLTADLHDVARDLHMKVGYHPAMTDEAEGPAPDLDFLTRLVQRRPAADRGVELVGRLGDKIGYLKISSFPHASLMREKFAEAMDELAGTEGLIMDLRGHRGGDPQAVPHLISYFVDRRTRLNDIWERDTGNTIQHWTQEELAGPRYGGKKPVMILVDSGTGSAGEDVAYTMQALKRATVIGEPTWGGAHPTQIYPLGGHFYASIPNQRSISPITGTNWEGTGVKPDVATTRDRTLAVAKDLMRRRLRESTPLVASINH</sequence>
<dbReference type="SMART" id="SM00245">
    <property type="entry name" value="TSPc"/>
    <property type="match status" value="1"/>
</dbReference>
<dbReference type="Pfam" id="PF11918">
    <property type="entry name" value="Peptidase_S41_N"/>
    <property type="match status" value="1"/>
</dbReference>
<organism evidence="3 4">
    <name type="scientific">Massilia phyllostachyos</name>
    <dbReference type="NCBI Taxonomy" id="2898585"/>
    <lineage>
        <taxon>Bacteria</taxon>
        <taxon>Pseudomonadati</taxon>
        <taxon>Pseudomonadota</taxon>
        <taxon>Betaproteobacteria</taxon>
        <taxon>Burkholderiales</taxon>
        <taxon>Oxalobacteraceae</taxon>
        <taxon>Telluria group</taxon>
        <taxon>Massilia</taxon>
    </lineage>
</organism>
<dbReference type="InterPro" id="IPR005151">
    <property type="entry name" value="Tail-specific_protease"/>
</dbReference>
<name>A0ABS8QBP9_9BURK</name>
<keyword evidence="1" id="KW-0732">Signal</keyword>
<feature type="domain" description="Tail specific protease" evidence="2">
    <location>
        <begin position="120"/>
        <end position="317"/>
    </location>
</feature>
<dbReference type="RefSeq" id="WP_231060464.1">
    <property type="nucleotide sequence ID" value="NZ_JAJNOC010000011.1"/>
</dbReference>
<evidence type="ECO:0000313" key="3">
    <source>
        <dbReference type="EMBL" id="MCD2519188.1"/>
    </source>
</evidence>
<evidence type="ECO:0000259" key="2">
    <source>
        <dbReference type="SMART" id="SM00245"/>
    </source>
</evidence>
<feature type="chain" id="PRO_5045994846" evidence="1">
    <location>
        <begin position="22"/>
        <end position="345"/>
    </location>
</feature>
<dbReference type="EMBL" id="JAJNOC010000011">
    <property type="protein sequence ID" value="MCD2519188.1"/>
    <property type="molecule type" value="Genomic_DNA"/>
</dbReference>
<feature type="signal peptide" evidence="1">
    <location>
        <begin position="1"/>
        <end position="21"/>
    </location>
</feature>
<keyword evidence="4" id="KW-1185">Reference proteome</keyword>
<gene>
    <name evidence="3" type="ORF">LQ564_23070</name>
</gene>
<comment type="caution">
    <text evidence="3">The sequence shown here is derived from an EMBL/GenBank/DDBJ whole genome shotgun (WGS) entry which is preliminary data.</text>
</comment>
<dbReference type="Gene3D" id="3.30.750.44">
    <property type="match status" value="1"/>
</dbReference>
<dbReference type="Gene3D" id="3.90.226.10">
    <property type="entry name" value="2-enoyl-CoA Hydratase, Chain A, domain 1"/>
    <property type="match status" value="1"/>
</dbReference>
<dbReference type="Pfam" id="PF03572">
    <property type="entry name" value="Peptidase_S41"/>
    <property type="match status" value="1"/>
</dbReference>
<protein>
    <submittedName>
        <fullName evidence="3">S41 family peptidase</fullName>
    </submittedName>
</protein>
<dbReference type="Proteomes" id="UP001179361">
    <property type="component" value="Unassembled WGS sequence"/>
</dbReference>
<dbReference type="PANTHER" id="PTHR11261">
    <property type="entry name" value="INTERPHOTORECEPTOR RETINOID-BINDING PROTEIN"/>
    <property type="match status" value="1"/>
</dbReference>
<dbReference type="CDD" id="cd07563">
    <property type="entry name" value="Peptidase_S41_IRBP"/>
    <property type="match status" value="1"/>
</dbReference>
<reference evidence="3" key="1">
    <citation type="submission" date="2021-11" db="EMBL/GenBank/DDBJ databases">
        <title>The complete genome of Massilia sp sp. G4R7.</title>
        <authorList>
            <person name="Liu L."/>
            <person name="Yue J."/>
            <person name="Yuan J."/>
            <person name="Yang F."/>
            <person name="Li L."/>
        </authorList>
    </citation>
    <scope>NUCLEOTIDE SEQUENCE</scope>
    <source>
        <strain evidence="3">G4R7</strain>
    </source>
</reference>
<evidence type="ECO:0000256" key="1">
    <source>
        <dbReference type="SAM" id="SignalP"/>
    </source>
</evidence>
<dbReference type="PANTHER" id="PTHR11261:SF3">
    <property type="entry name" value="RETINOL-BINDING PROTEIN 3"/>
    <property type="match status" value="1"/>
</dbReference>
<dbReference type="SUPFAM" id="SSF52096">
    <property type="entry name" value="ClpP/crotonase"/>
    <property type="match status" value="1"/>
</dbReference>
<accession>A0ABS8QBP9</accession>
<dbReference type="InterPro" id="IPR029045">
    <property type="entry name" value="ClpP/crotonase-like_dom_sf"/>
</dbReference>